<dbReference type="AlphaFoldDB" id="A0A4Q9M005"/>
<name>A0A4Q9M005_9MICR</name>
<evidence type="ECO:0000313" key="3">
    <source>
        <dbReference type="Proteomes" id="UP000292282"/>
    </source>
</evidence>
<dbReference type="EMBL" id="PITK01000370">
    <property type="protein sequence ID" value="TBU13653.1"/>
    <property type="molecule type" value="Genomic_DNA"/>
</dbReference>
<accession>A0A4Q9M005</accession>
<organism evidence="1 3">
    <name type="scientific">Hamiltosporidium tvaerminnensis</name>
    <dbReference type="NCBI Taxonomy" id="1176355"/>
    <lineage>
        <taxon>Eukaryota</taxon>
        <taxon>Fungi</taxon>
        <taxon>Fungi incertae sedis</taxon>
        <taxon>Microsporidia</taxon>
        <taxon>Dubosqiidae</taxon>
        <taxon>Hamiltosporidium</taxon>
    </lineage>
</organism>
<evidence type="ECO:0000313" key="2">
    <source>
        <dbReference type="EMBL" id="TBU13653.1"/>
    </source>
</evidence>
<dbReference type="VEuPathDB" id="MicrosporidiaDB:CWI38_0458p0020"/>
<protein>
    <submittedName>
        <fullName evidence="1">Uncharacterized protein</fullName>
    </submittedName>
</protein>
<proteinExistence type="predicted"/>
<gene>
    <name evidence="2" type="ORF">CWI38_0370p0020</name>
    <name evidence="1" type="ORF">CWI38_0458p0020</name>
</gene>
<sequence>MKLKAYIQFIVFEKAIETISFDKRKKLYAICVILGTRMDKQPTPLLTQVDNEEKNIKPFILDGITTVKERGTDNKLNKHFEKYKKRIIESKDPNKTIRNLLIGDKVLIKKGF</sequence>
<dbReference type="Proteomes" id="UP000292282">
    <property type="component" value="Unassembled WGS sequence"/>
</dbReference>
<comment type="caution">
    <text evidence="1">The sequence shown here is derived from an EMBL/GenBank/DDBJ whole genome shotgun (WGS) entry which is preliminary data.</text>
</comment>
<dbReference type="VEuPathDB" id="MicrosporidiaDB:CWI38_0370p0020"/>
<dbReference type="EMBL" id="PITK01000458">
    <property type="protein sequence ID" value="TBU13355.1"/>
    <property type="molecule type" value="Genomic_DNA"/>
</dbReference>
<reference evidence="1 3" key="1">
    <citation type="submission" date="2017-12" db="EMBL/GenBank/DDBJ databases">
        <authorList>
            <person name="Pombert J.-F."/>
            <person name="Haag K.L."/>
            <person name="Ebert D."/>
        </authorList>
    </citation>
    <scope>NUCLEOTIDE SEQUENCE [LARGE SCALE GENOMIC DNA]</scope>
    <source>
        <strain evidence="1">IL-G-3</strain>
    </source>
</reference>
<keyword evidence="3" id="KW-1185">Reference proteome</keyword>
<evidence type="ECO:0000313" key="1">
    <source>
        <dbReference type="EMBL" id="TBU13355.1"/>
    </source>
</evidence>